<proteinExistence type="predicted"/>
<evidence type="ECO:0000313" key="3">
    <source>
        <dbReference type="Proteomes" id="UP001156398"/>
    </source>
</evidence>
<keyword evidence="1" id="KW-0472">Membrane</keyword>
<dbReference type="Proteomes" id="UP001156398">
    <property type="component" value="Unassembled WGS sequence"/>
</dbReference>
<protein>
    <recommendedName>
        <fullName evidence="4">Zinc-finger domain-containing protein</fullName>
    </recommendedName>
</protein>
<name>A0ABT6VU78_9ACTN</name>
<dbReference type="RefSeq" id="WP_271325707.1">
    <property type="nucleotide sequence ID" value="NZ_JAAGKO020000003.1"/>
</dbReference>
<keyword evidence="3" id="KW-1185">Reference proteome</keyword>
<evidence type="ECO:0000256" key="1">
    <source>
        <dbReference type="SAM" id="Phobius"/>
    </source>
</evidence>
<gene>
    <name evidence="2" type="ORF">POF43_003115</name>
</gene>
<evidence type="ECO:0008006" key="4">
    <source>
        <dbReference type="Google" id="ProtNLM"/>
    </source>
</evidence>
<reference evidence="2 3" key="1">
    <citation type="submission" date="2023-05" db="EMBL/GenBank/DDBJ databases">
        <title>Streptantibioticus silvisoli sp. nov., acidotolerant actinomycetes 1 from pine litter.</title>
        <authorList>
            <person name="Swiecimska M."/>
            <person name="Golinska P."/>
            <person name="Sangal V."/>
            <person name="Wachnowicz B."/>
            <person name="Goodfellow M."/>
        </authorList>
    </citation>
    <scope>NUCLEOTIDE SEQUENCE [LARGE SCALE GENOMIC DNA]</scope>
    <source>
        <strain evidence="2 3">SL54</strain>
    </source>
</reference>
<keyword evidence="1" id="KW-1133">Transmembrane helix</keyword>
<evidence type="ECO:0000313" key="2">
    <source>
        <dbReference type="EMBL" id="MDI5961720.1"/>
    </source>
</evidence>
<feature type="transmembrane region" description="Helical" evidence="1">
    <location>
        <begin position="93"/>
        <end position="114"/>
    </location>
</feature>
<keyword evidence="1" id="KW-0812">Transmembrane</keyword>
<organism evidence="2 3">
    <name type="scientific">Streptantibioticus silvisoli</name>
    <dbReference type="NCBI Taxonomy" id="2705255"/>
    <lineage>
        <taxon>Bacteria</taxon>
        <taxon>Bacillati</taxon>
        <taxon>Actinomycetota</taxon>
        <taxon>Actinomycetes</taxon>
        <taxon>Kitasatosporales</taxon>
        <taxon>Streptomycetaceae</taxon>
        <taxon>Streptantibioticus</taxon>
    </lineage>
</organism>
<accession>A0ABT6VU78</accession>
<dbReference type="EMBL" id="JAAGKO020000003">
    <property type="protein sequence ID" value="MDI5961720.1"/>
    <property type="molecule type" value="Genomic_DNA"/>
</dbReference>
<comment type="caution">
    <text evidence="2">The sequence shown here is derived from an EMBL/GenBank/DDBJ whole genome shotgun (WGS) entry which is preliminary data.</text>
</comment>
<sequence length="224" mass="22973">MAGLTGGPPCHPVRLEATEYLMLRLPLPERLVRHLACCAECAADIEGTEQVLRTFRYAEYVPPGAAGPRPAPSAGLGDLVVRRVRGARSARRCAVLLAAALTAAGFLGTGALVLRAHGAGPPAPGAAPRVTLTRTGPPVAEPWGTRVPVALSGLLPGRTYHVVTRDAAGHRTPAGSVCVARSGTGAVRIELVSAMSRDAIVTLIVDDAKGHEVAETGVPPEVGG</sequence>